<name>A0ABU0WCQ8_9PROT</name>
<protein>
    <submittedName>
        <fullName evidence="1">Uncharacterized protein</fullName>
    </submittedName>
</protein>
<reference evidence="1 2" key="1">
    <citation type="submission" date="2023-06" db="EMBL/GenBank/DDBJ databases">
        <title>Azospirillum isscasensis sp.nov, a bacterium isolated from rhizosphere soil of rice.</title>
        <authorList>
            <person name="Wang H."/>
        </authorList>
    </citation>
    <scope>NUCLEOTIDE SEQUENCE [LARGE SCALE GENOMIC DNA]</scope>
    <source>
        <strain evidence="1 2">C340-1</strain>
    </source>
</reference>
<keyword evidence="2" id="KW-1185">Reference proteome</keyword>
<evidence type="ECO:0000313" key="1">
    <source>
        <dbReference type="EMBL" id="MDQ2101973.1"/>
    </source>
</evidence>
<dbReference type="EMBL" id="JAUJFI010000012">
    <property type="protein sequence ID" value="MDQ2101973.1"/>
    <property type="molecule type" value="Genomic_DNA"/>
</dbReference>
<accession>A0ABU0WCQ8</accession>
<organism evidence="1 2">
    <name type="scientific">Azospirillum isscasi</name>
    <dbReference type="NCBI Taxonomy" id="3053926"/>
    <lineage>
        <taxon>Bacteria</taxon>
        <taxon>Pseudomonadati</taxon>
        <taxon>Pseudomonadota</taxon>
        <taxon>Alphaproteobacteria</taxon>
        <taxon>Rhodospirillales</taxon>
        <taxon>Azospirillaceae</taxon>
        <taxon>Azospirillum</taxon>
    </lineage>
</organism>
<proteinExistence type="predicted"/>
<gene>
    <name evidence="1" type="ORF">QSG27_04620</name>
</gene>
<sequence length="56" mass="5986">MTVNLLIAKVSVVIGLGCVMLPQCARKGRIAKEIAGFFVKKAGNGLIFHNFKASPQ</sequence>
<evidence type="ECO:0000313" key="2">
    <source>
        <dbReference type="Proteomes" id="UP001227317"/>
    </source>
</evidence>
<dbReference type="RefSeq" id="WP_306703958.1">
    <property type="nucleotide sequence ID" value="NZ_JAUJFI010000012.1"/>
</dbReference>
<dbReference type="Proteomes" id="UP001227317">
    <property type="component" value="Unassembled WGS sequence"/>
</dbReference>
<comment type="caution">
    <text evidence="1">The sequence shown here is derived from an EMBL/GenBank/DDBJ whole genome shotgun (WGS) entry which is preliminary data.</text>
</comment>